<evidence type="ECO:0000313" key="8">
    <source>
        <dbReference type="Proteomes" id="UP000235803"/>
    </source>
</evidence>
<gene>
    <name evidence="7" type="primary">rimI</name>
    <name evidence="7" type="ORF">C1H69_07615</name>
</gene>
<evidence type="ECO:0000256" key="1">
    <source>
        <dbReference type="ARBA" id="ARBA00005395"/>
    </source>
</evidence>
<dbReference type="AlphaFoldDB" id="A0A2N7U718"/>
<dbReference type="Pfam" id="PF00583">
    <property type="entry name" value="Acetyltransf_1"/>
    <property type="match status" value="1"/>
</dbReference>
<dbReference type="EMBL" id="PNRF01000013">
    <property type="protein sequence ID" value="PMR76227.1"/>
    <property type="molecule type" value="Genomic_DNA"/>
</dbReference>
<dbReference type="SUPFAM" id="SSF55729">
    <property type="entry name" value="Acyl-CoA N-acyltransferases (Nat)"/>
    <property type="match status" value="1"/>
</dbReference>
<dbReference type="NCBIfam" id="TIGR01575">
    <property type="entry name" value="rimI"/>
    <property type="match status" value="1"/>
</dbReference>
<feature type="region of interest" description="Disordered" evidence="5">
    <location>
        <begin position="134"/>
        <end position="153"/>
    </location>
</feature>
<reference evidence="7 8" key="1">
    <citation type="submission" date="2018-01" db="EMBL/GenBank/DDBJ databases">
        <title>Halomonas endophytica sp. nov., isolated from storage liquid in the stems of Populus euphratica.</title>
        <authorList>
            <person name="Chen C."/>
        </authorList>
    </citation>
    <scope>NUCLEOTIDE SEQUENCE [LARGE SCALE GENOMIC DNA]</scope>
    <source>
        <strain evidence="7 8">MC28</strain>
    </source>
</reference>
<evidence type="ECO:0000313" key="7">
    <source>
        <dbReference type="EMBL" id="PMR76227.1"/>
    </source>
</evidence>
<keyword evidence="3 7" id="KW-0808">Transferase</keyword>
<keyword evidence="4" id="KW-0012">Acyltransferase</keyword>
<dbReference type="PANTHER" id="PTHR43420">
    <property type="entry name" value="ACETYLTRANSFERASE"/>
    <property type="match status" value="1"/>
</dbReference>
<dbReference type="GO" id="GO:0008080">
    <property type="term" value="F:N-acetyltransferase activity"/>
    <property type="evidence" value="ECO:0007669"/>
    <property type="project" value="InterPro"/>
</dbReference>
<dbReference type="InterPro" id="IPR016181">
    <property type="entry name" value="Acyl_CoA_acyltransferase"/>
</dbReference>
<dbReference type="InterPro" id="IPR050680">
    <property type="entry name" value="YpeA/RimI_acetyltransf"/>
</dbReference>
<dbReference type="Gene3D" id="3.40.630.30">
    <property type="match status" value="1"/>
</dbReference>
<accession>A0A2N7U718</accession>
<dbReference type="Proteomes" id="UP000235803">
    <property type="component" value="Unassembled WGS sequence"/>
</dbReference>
<evidence type="ECO:0000256" key="2">
    <source>
        <dbReference type="ARBA" id="ARBA00022490"/>
    </source>
</evidence>
<comment type="caution">
    <text evidence="7">The sequence shown here is derived from an EMBL/GenBank/DDBJ whole genome shotgun (WGS) entry which is preliminary data.</text>
</comment>
<evidence type="ECO:0000256" key="4">
    <source>
        <dbReference type="ARBA" id="ARBA00023315"/>
    </source>
</evidence>
<keyword evidence="8" id="KW-1185">Reference proteome</keyword>
<comment type="similarity">
    <text evidence="1">Belongs to the acetyltransferase family. RimI subfamily.</text>
</comment>
<dbReference type="PROSITE" id="PS51186">
    <property type="entry name" value="GNAT"/>
    <property type="match status" value="1"/>
</dbReference>
<evidence type="ECO:0000259" key="6">
    <source>
        <dbReference type="PROSITE" id="PS51186"/>
    </source>
</evidence>
<protein>
    <submittedName>
        <fullName evidence="7">Ribosomal-protein-alanine N-acetyltransferase</fullName>
    </submittedName>
</protein>
<proteinExistence type="inferred from homology"/>
<sequence length="160" mass="17495">MPDGILRRLGIADLECLVRLERAQSHPWTRGQLETTLTDGSVCVLGIESGGELSGHAVVARLPFEAELQAMLVAPDKRRRGLAARLLVAVIEQARRWGSERLLLEVRASNRAAIGLYRSTGFEEDGRRRAYYPAIPGEPAGPGRGTGAPREDAVLMSRRL</sequence>
<organism evidence="7 8">
    <name type="scientific">Billgrantia endophytica</name>
    <dbReference type="NCBI Taxonomy" id="2033802"/>
    <lineage>
        <taxon>Bacteria</taxon>
        <taxon>Pseudomonadati</taxon>
        <taxon>Pseudomonadota</taxon>
        <taxon>Gammaproteobacteria</taxon>
        <taxon>Oceanospirillales</taxon>
        <taxon>Halomonadaceae</taxon>
        <taxon>Billgrantia</taxon>
    </lineage>
</organism>
<dbReference type="InterPro" id="IPR006464">
    <property type="entry name" value="AcTrfase_RimI/Ard1"/>
</dbReference>
<dbReference type="PANTHER" id="PTHR43420:SF51">
    <property type="entry name" value="PEPTIDYL-LYSINE N-ACETYLTRANSFERASE YIAC"/>
    <property type="match status" value="1"/>
</dbReference>
<evidence type="ECO:0000256" key="3">
    <source>
        <dbReference type="ARBA" id="ARBA00022679"/>
    </source>
</evidence>
<feature type="domain" description="N-acetyltransferase" evidence="6">
    <location>
        <begin position="4"/>
        <end position="160"/>
    </location>
</feature>
<dbReference type="RefSeq" id="WP_102652798.1">
    <property type="nucleotide sequence ID" value="NZ_PNRF01000013.1"/>
</dbReference>
<evidence type="ECO:0000256" key="5">
    <source>
        <dbReference type="SAM" id="MobiDB-lite"/>
    </source>
</evidence>
<dbReference type="InterPro" id="IPR000182">
    <property type="entry name" value="GNAT_dom"/>
</dbReference>
<dbReference type="OrthoDB" id="9796919at2"/>
<keyword evidence="2" id="KW-0963">Cytoplasm</keyword>
<name>A0A2N7U718_9GAMM</name>
<dbReference type="CDD" id="cd04301">
    <property type="entry name" value="NAT_SF"/>
    <property type="match status" value="1"/>
</dbReference>